<reference evidence="3" key="1">
    <citation type="submission" date="2013-11" db="EMBL/GenBank/DDBJ databases">
        <authorList>
            <person name="Hoang H.T."/>
            <person name="Killian M.L."/>
            <person name="Madson D.M."/>
            <person name="Arruda P.H.E."/>
            <person name="Sun D."/>
            <person name="Schwartz K.J."/>
            <person name="Yoon K."/>
        </authorList>
    </citation>
    <scope>NUCLEOTIDE SEQUENCE [LARGE SCALE GENOMIC DNA]</scope>
    <source>
        <strain evidence="3">CDK2</strain>
    </source>
</reference>
<name>A0A0P7G867_9EURY</name>
<comment type="caution">
    <text evidence="2">The sequence shown here is derived from an EMBL/GenBank/DDBJ whole genome shotgun (WGS) entry which is preliminary data.</text>
</comment>
<feature type="compositionally biased region" description="Acidic residues" evidence="1">
    <location>
        <begin position="125"/>
        <end position="135"/>
    </location>
</feature>
<accession>A0A0P7G867</accession>
<proteinExistence type="predicted"/>
<dbReference type="RefSeq" id="WP_054582739.1">
    <property type="nucleotide sequence ID" value="NZ_LGUC01000001.1"/>
</dbReference>
<sequence>MATEKSGLSEALTTRVEGIRRGLEQSRFIGTVETASRWVTNAVRNSWLYNWLTAEPEPEVIVIDLRETWTVGPFIKILDWAIETTKPWYEQSVLKRGVNGVVALGEQAAETRPGQLLIALLEPPESPEERDETEDDQRNEK</sequence>
<dbReference type="STRING" id="699431.SY89_00162"/>
<keyword evidence="3" id="KW-1185">Reference proteome</keyword>
<dbReference type="AlphaFoldDB" id="A0A0P7G867"/>
<gene>
    <name evidence="2" type="ORF">SY89_00162</name>
</gene>
<dbReference type="EMBL" id="LGUC01000001">
    <property type="protein sequence ID" value="KPN29449.1"/>
    <property type="molecule type" value="Genomic_DNA"/>
</dbReference>
<dbReference type="PATRIC" id="fig|699431.3.peg.177"/>
<evidence type="ECO:0000256" key="1">
    <source>
        <dbReference type="SAM" id="MobiDB-lite"/>
    </source>
</evidence>
<feature type="region of interest" description="Disordered" evidence="1">
    <location>
        <begin position="120"/>
        <end position="141"/>
    </location>
</feature>
<protein>
    <submittedName>
        <fullName evidence="2">Uncharacterized protein</fullName>
    </submittedName>
</protein>
<dbReference type="Proteomes" id="UP000050535">
    <property type="component" value="Unassembled WGS sequence"/>
</dbReference>
<dbReference type="OrthoDB" id="205900at2157"/>
<evidence type="ECO:0000313" key="3">
    <source>
        <dbReference type="Proteomes" id="UP000050535"/>
    </source>
</evidence>
<organism evidence="2 3">
    <name type="scientific">Halolamina pelagica</name>
    <dbReference type="NCBI Taxonomy" id="699431"/>
    <lineage>
        <taxon>Archaea</taxon>
        <taxon>Methanobacteriati</taxon>
        <taxon>Methanobacteriota</taxon>
        <taxon>Stenosarchaea group</taxon>
        <taxon>Halobacteria</taxon>
        <taxon>Halobacteriales</taxon>
        <taxon>Haloferacaceae</taxon>
    </lineage>
</organism>
<evidence type="ECO:0000313" key="2">
    <source>
        <dbReference type="EMBL" id="KPN29449.1"/>
    </source>
</evidence>